<feature type="region of interest" description="Disordered" evidence="1">
    <location>
        <begin position="56"/>
        <end position="92"/>
    </location>
</feature>
<evidence type="ECO:0000256" key="2">
    <source>
        <dbReference type="SAM" id="SignalP"/>
    </source>
</evidence>
<proteinExistence type="predicted"/>
<accession>A0A2W1BNS7</accession>
<evidence type="ECO:0008006" key="5">
    <source>
        <dbReference type="Google" id="ProtNLM"/>
    </source>
</evidence>
<sequence length="173" mass="19933">MLVWFLAVLFLNVSKCPGQTPYRLAHINQMEVAQFGDAEHRGPNWYDYTEGSQGAASTLEEDQASSTIELSTDEEESSSETSSGSDKETSERKRATALYRDCHPCPHDMLKKFTNIGIKWLCGAYQRARRSFKSDCMMRYRNCQDGTMFIKLHDHKCKNDSYHGRSWFYVYGL</sequence>
<feature type="signal peptide" evidence="2">
    <location>
        <begin position="1"/>
        <end position="18"/>
    </location>
</feature>
<gene>
    <name evidence="3" type="primary">HaOG204304</name>
    <name evidence="3" type="ORF">B5X24_HaOG204304</name>
</gene>
<evidence type="ECO:0000313" key="3">
    <source>
        <dbReference type="EMBL" id="PZC76709.1"/>
    </source>
</evidence>
<protein>
    <recommendedName>
        <fullName evidence="5">Kazal-like domain-containing protein</fullName>
    </recommendedName>
</protein>
<reference evidence="3 4" key="1">
    <citation type="journal article" date="2017" name="BMC Biol.">
        <title>Genomic innovations, transcriptional plasticity and gene loss underlying the evolution and divergence of two highly polyphagous and invasive Helicoverpa pest species.</title>
        <authorList>
            <person name="Pearce S.L."/>
            <person name="Clarke D.F."/>
            <person name="East P.D."/>
            <person name="Elfekih S."/>
            <person name="Gordon K.H."/>
            <person name="Jermiin L.S."/>
            <person name="McGaughran A."/>
            <person name="Oakeshott J.G."/>
            <person name="Papanikolaou A."/>
            <person name="Perera O.P."/>
            <person name="Rane R.V."/>
            <person name="Richards S."/>
            <person name="Tay W.T."/>
            <person name="Walsh T.K."/>
            <person name="Anderson A."/>
            <person name="Anderson C.J."/>
            <person name="Asgari S."/>
            <person name="Board P.G."/>
            <person name="Bretschneider A."/>
            <person name="Campbell P.M."/>
            <person name="Chertemps T."/>
            <person name="Christeller J.T."/>
            <person name="Coppin C.W."/>
            <person name="Downes S.J."/>
            <person name="Duan G."/>
            <person name="Farnsworth C.A."/>
            <person name="Good R.T."/>
            <person name="Han L.B."/>
            <person name="Han Y.C."/>
            <person name="Hatje K."/>
            <person name="Horne I."/>
            <person name="Huang Y.P."/>
            <person name="Hughes D.S."/>
            <person name="Jacquin-Joly E."/>
            <person name="James W."/>
            <person name="Jhangiani S."/>
            <person name="Kollmar M."/>
            <person name="Kuwar S.S."/>
            <person name="Li S."/>
            <person name="Liu N.Y."/>
            <person name="Maibeche M.T."/>
            <person name="Miller J.R."/>
            <person name="Montagne N."/>
            <person name="Perry T."/>
            <person name="Qu J."/>
            <person name="Song S.V."/>
            <person name="Sutton G.G."/>
            <person name="Vogel H."/>
            <person name="Walenz B.P."/>
            <person name="Xu W."/>
            <person name="Zhang H.J."/>
            <person name="Zou Z."/>
            <person name="Batterham P."/>
            <person name="Edwards O.R."/>
            <person name="Feyereisen R."/>
            <person name="Gibbs R.A."/>
            <person name="Heckel D.G."/>
            <person name="McGrath A."/>
            <person name="Robin C."/>
            <person name="Scherer S.E."/>
            <person name="Worley K.C."/>
            <person name="Wu Y.D."/>
        </authorList>
    </citation>
    <scope>NUCLEOTIDE SEQUENCE [LARGE SCALE GENOMIC DNA]</scope>
    <source>
        <strain evidence="3">Harm_GR_Male_#8</strain>
        <tissue evidence="3">Whole organism</tissue>
    </source>
</reference>
<evidence type="ECO:0000256" key="1">
    <source>
        <dbReference type="SAM" id="MobiDB-lite"/>
    </source>
</evidence>
<organism evidence="3 4">
    <name type="scientific">Helicoverpa armigera</name>
    <name type="common">Cotton bollworm</name>
    <name type="synonym">Heliothis armigera</name>
    <dbReference type="NCBI Taxonomy" id="29058"/>
    <lineage>
        <taxon>Eukaryota</taxon>
        <taxon>Metazoa</taxon>
        <taxon>Ecdysozoa</taxon>
        <taxon>Arthropoda</taxon>
        <taxon>Hexapoda</taxon>
        <taxon>Insecta</taxon>
        <taxon>Pterygota</taxon>
        <taxon>Neoptera</taxon>
        <taxon>Endopterygota</taxon>
        <taxon>Lepidoptera</taxon>
        <taxon>Glossata</taxon>
        <taxon>Ditrysia</taxon>
        <taxon>Noctuoidea</taxon>
        <taxon>Noctuidae</taxon>
        <taxon>Heliothinae</taxon>
        <taxon>Helicoverpa</taxon>
    </lineage>
</organism>
<dbReference type="OrthoDB" id="7493181at2759"/>
<dbReference type="Proteomes" id="UP000249218">
    <property type="component" value="Unassembled WGS sequence"/>
</dbReference>
<evidence type="ECO:0000313" key="4">
    <source>
        <dbReference type="Proteomes" id="UP000249218"/>
    </source>
</evidence>
<keyword evidence="2" id="KW-0732">Signal</keyword>
<name>A0A2W1BNS7_HELAM</name>
<dbReference type="EMBL" id="KZ149948">
    <property type="protein sequence ID" value="PZC76709.1"/>
    <property type="molecule type" value="Genomic_DNA"/>
</dbReference>
<keyword evidence="4" id="KW-1185">Reference proteome</keyword>
<dbReference type="AlphaFoldDB" id="A0A2W1BNS7"/>
<feature type="chain" id="PRO_5016030217" description="Kazal-like domain-containing protein" evidence="2">
    <location>
        <begin position="19"/>
        <end position="173"/>
    </location>
</feature>